<dbReference type="EMBL" id="MU620970">
    <property type="protein sequence ID" value="KAI8575788.1"/>
    <property type="molecule type" value="Genomic_DNA"/>
</dbReference>
<dbReference type="RefSeq" id="XP_051440792.1">
    <property type="nucleotide sequence ID" value="XM_051592119.1"/>
</dbReference>
<dbReference type="AlphaFoldDB" id="A0AAD5E164"/>
<reference evidence="1" key="1">
    <citation type="submission" date="2021-06" db="EMBL/GenBank/DDBJ databases">
        <authorList>
            <consortium name="DOE Joint Genome Institute"/>
            <person name="Mondo S.J."/>
            <person name="Amses K.R."/>
            <person name="Simmons D.R."/>
            <person name="Longcore J.E."/>
            <person name="Seto K."/>
            <person name="Alves G.H."/>
            <person name="Bonds A.E."/>
            <person name="Quandt C.A."/>
            <person name="Davis W.J."/>
            <person name="Chang Y."/>
            <person name="Letcher P.M."/>
            <person name="Powell M.J."/>
            <person name="Kuo A."/>
            <person name="Labutti K."/>
            <person name="Pangilinan J."/>
            <person name="Andreopoulos W."/>
            <person name="Tritt A."/>
            <person name="Riley R."/>
            <person name="Hundley H."/>
            <person name="Johnson J."/>
            <person name="Lipzen A."/>
            <person name="Barry K."/>
            <person name="Berbee M.L."/>
            <person name="Buchler N.E."/>
            <person name="Grigoriev I.V."/>
            <person name="Spatafora J.W."/>
            <person name="Stajich J.E."/>
            <person name="James T.Y."/>
        </authorList>
    </citation>
    <scope>NUCLEOTIDE SEQUENCE</scope>
    <source>
        <strain evidence="1">AG</strain>
    </source>
</reference>
<name>A0AAD5E164_UMBRA</name>
<reference evidence="1" key="2">
    <citation type="journal article" date="2022" name="Proc. Natl. Acad. Sci. U.S.A.">
        <title>Diploid-dominant life cycles characterize the early evolution of Fungi.</title>
        <authorList>
            <person name="Amses K.R."/>
            <person name="Simmons D.R."/>
            <person name="Longcore J.E."/>
            <person name="Mondo S.J."/>
            <person name="Seto K."/>
            <person name="Jeronimo G.H."/>
            <person name="Bonds A.E."/>
            <person name="Quandt C.A."/>
            <person name="Davis W.J."/>
            <person name="Chang Y."/>
            <person name="Federici B.A."/>
            <person name="Kuo A."/>
            <person name="LaButti K."/>
            <person name="Pangilinan J."/>
            <person name="Andreopoulos W."/>
            <person name="Tritt A."/>
            <person name="Riley R."/>
            <person name="Hundley H."/>
            <person name="Johnson J."/>
            <person name="Lipzen A."/>
            <person name="Barry K."/>
            <person name="Lang B.F."/>
            <person name="Cuomo C.A."/>
            <person name="Buchler N.E."/>
            <person name="Grigoriev I.V."/>
            <person name="Spatafora J.W."/>
            <person name="Stajich J.E."/>
            <person name="James T.Y."/>
        </authorList>
    </citation>
    <scope>NUCLEOTIDE SEQUENCE</scope>
    <source>
        <strain evidence="1">AG</strain>
    </source>
</reference>
<evidence type="ECO:0000313" key="1">
    <source>
        <dbReference type="EMBL" id="KAI8575788.1"/>
    </source>
</evidence>
<proteinExistence type="predicted"/>
<protein>
    <submittedName>
        <fullName evidence="1">Uncharacterized protein</fullName>
    </submittedName>
</protein>
<accession>A0AAD5E164</accession>
<sequence length="99" mass="11386">MAHPSIQNFLDCKSQYVSNTNHPINMNLSMGMVTLPNKLLNLLNRFEHVIRKSVVMAKIEPVKSNFRVRRQSSCQITTCHTPFKHAKHKSLIGNRVTEE</sequence>
<organism evidence="1 2">
    <name type="scientific">Umbelopsis ramanniana AG</name>
    <dbReference type="NCBI Taxonomy" id="1314678"/>
    <lineage>
        <taxon>Eukaryota</taxon>
        <taxon>Fungi</taxon>
        <taxon>Fungi incertae sedis</taxon>
        <taxon>Mucoromycota</taxon>
        <taxon>Mucoromycotina</taxon>
        <taxon>Umbelopsidomycetes</taxon>
        <taxon>Umbelopsidales</taxon>
        <taxon>Umbelopsidaceae</taxon>
        <taxon>Umbelopsis</taxon>
    </lineage>
</organism>
<keyword evidence="2" id="KW-1185">Reference proteome</keyword>
<dbReference type="Proteomes" id="UP001206595">
    <property type="component" value="Unassembled WGS sequence"/>
</dbReference>
<dbReference type="GeneID" id="75917462"/>
<evidence type="ECO:0000313" key="2">
    <source>
        <dbReference type="Proteomes" id="UP001206595"/>
    </source>
</evidence>
<gene>
    <name evidence="1" type="ORF">K450DRAFT_260177</name>
</gene>
<comment type="caution">
    <text evidence="1">The sequence shown here is derived from an EMBL/GenBank/DDBJ whole genome shotgun (WGS) entry which is preliminary data.</text>
</comment>